<keyword evidence="3" id="KW-1003">Cell membrane</keyword>
<dbReference type="FunFam" id="3.80.10.10:FF:000041">
    <property type="entry name" value="LRR receptor-like serine/threonine-protein kinase ERECTA"/>
    <property type="match status" value="1"/>
</dbReference>
<keyword evidence="7" id="KW-0677">Repeat</keyword>
<evidence type="ECO:0000313" key="13">
    <source>
        <dbReference type="EMBL" id="WVZ14958.1"/>
    </source>
</evidence>
<dbReference type="Pfam" id="PF00560">
    <property type="entry name" value="LRR_1"/>
    <property type="match status" value="7"/>
</dbReference>
<dbReference type="FunFam" id="3.80.10.10:FF:000383">
    <property type="entry name" value="Leucine-rich repeat receptor protein kinase EMS1"/>
    <property type="match status" value="1"/>
</dbReference>
<keyword evidence="9" id="KW-0472">Membrane</keyword>
<dbReference type="FunFam" id="3.80.10.10:FF:001678">
    <property type="entry name" value="Calmodulin-binding receptor kinase CaMRLK"/>
    <property type="match status" value="1"/>
</dbReference>
<reference evidence="13 14" key="1">
    <citation type="journal article" date="2023" name="Life. Sci Alliance">
        <title>Evolutionary insights into 3D genome organization and epigenetic landscape of Vigna mungo.</title>
        <authorList>
            <person name="Junaid A."/>
            <person name="Singh B."/>
            <person name="Bhatia S."/>
        </authorList>
    </citation>
    <scope>NUCLEOTIDE SEQUENCE [LARGE SCALE GENOMIC DNA]</scope>
    <source>
        <strain evidence="13">Urdbean</strain>
    </source>
</reference>
<evidence type="ECO:0000256" key="2">
    <source>
        <dbReference type="ARBA" id="ARBA00009592"/>
    </source>
</evidence>
<dbReference type="InterPro" id="IPR032675">
    <property type="entry name" value="LRR_dom_sf"/>
</dbReference>
<evidence type="ECO:0000256" key="6">
    <source>
        <dbReference type="ARBA" id="ARBA00022729"/>
    </source>
</evidence>
<dbReference type="SMART" id="SM00369">
    <property type="entry name" value="LRR_TYP"/>
    <property type="match status" value="6"/>
</dbReference>
<dbReference type="AlphaFoldDB" id="A0AAQ3S3F9"/>
<sequence>MISLDTLDLSNNQFEGSIPTSLGNVTSLATLDLSNNQLEGSIPTFSRNVTSLIELDLSYNKLSSLTDQFGVYESISILDFSNNKIGGEFPKSLGKLSSLTHLSVSKNQLSRNPFETLRLLYGLIILDIGDNNFEGVVMEDHLSNLTRLKEFYASGNNFTLKVGPKWNPTFKLTYLDMSSWKLGPNFPSWIHSQNILNYLAMSNTGISDSIPSWFWKTFSKTSFLNLSHNYIHGNLEATTSPISMYAIDLSANNLCGPLPSLSNDVDFLDLSSNAFSKSMENFLCNNNVHGMWFLNLAYNNLSGEIPDCWISWPSLTYINLQSNNFVGNLPPSMASLEAMQFLQIRNNSLSGTFPTGLMKNENLILLDLRENKLLGTIPKWVGKKFLNMRILCLSSNNFSGHIPNEICDMSLLQVLDLSQNNLSGSIPTCFSNFGAMTLINRSTDSIIEYSPQVRSESYDVGALSVSLLLKRRIDEYKNILGLVTSIDLSNNQLVGEIPIEITNLNGLIFLNLSHNQLIGHIPRSIGNMGSLLSIDFSRNQLSGEIPSTISNLSFLIMNEATKMRNDMRPHRSPYPTAIAVAQPTSTRRHTYYRI</sequence>
<evidence type="ECO:0000313" key="14">
    <source>
        <dbReference type="Proteomes" id="UP001374535"/>
    </source>
</evidence>
<gene>
    <name evidence="13" type="ORF">V8G54_012524</name>
</gene>
<keyword evidence="5" id="KW-0812">Transmembrane</keyword>
<comment type="similarity">
    <text evidence="2">Belongs to the RLP family.</text>
</comment>
<evidence type="ECO:0000256" key="7">
    <source>
        <dbReference type="ARBA" id="ARBA00022737"/>
    </source>
</evidence>
<dbReference type="InterPro" id="IPR003591">
    <property type="entry name" value="Leu-rich_rpt_typical-subtyp"/>
</dbReference>
<protein>
    <recommendedName>
        <fullName evidence="12">Disease resistance R13L4/SHOC-2-like LRR domain-containing protein</fullName>
    </recommendedName>
</protein>
<keyword evidence="10" id="KW-0675">Receptor</keyword>
<evidence type="ECO:0000256" key="5">
    <source>
        <dbReference type="ARBA" id="ARBA00022692"/>
    </source>
</evidence>
<evidence type="ECO:0000259" key="12">
    <source>
        <dbReference type="Pfam" id="PF23598"/>
    </source>
</evidence>
<dbReference type="EMBL" id="CP144697">
    <property type="protein sequence ID" value="WVZ14958.1"/>
    <property type="molecule type" value="Genomic_DNA"/>
</dbReference>
<keyword evidence="14" id="KW-1185">Reference proteome</keyword>
<dbReference type="PANTHER" id="PTHR48052">
    <property type="entry name" value="UNNAMED PRODUCT"/>
    <property type="match status" value="1"/>
</dbReference>
<evidence type="ECO:0000256" key="4">
    <source>
        <dbReference type="ARBA" id="ARBA00022614"/>
    </source>
</evidence>
<dbReference type="SUPFAM" id="SSF52058">
    <property type="entry name" value="L domain-like"/>
    <property type="match status" value="2"/>
</dbReference>
<evidence type="ECO:0000256" key="8">
    <source>
        <dbReference type="ARBA" id="ARBA00022989"/>
    </source>
</evidence>
<dbReference type="PANTHER" id="PTHR48052:SF63">
    <property type="entry name" value="PROTEIN KINASE DOMAIN-CONTAINING PROTEIN"/>
    <property type="match status" value="1"/>
</dbReference>
<keyword evidence="11" id="KW-0325">Glycoprotein</keyword>
<comment type="subcellular location">
    <subcellularLocation>
        <location evidence="1">Cell membrane</location>
        <topology evidence="1">Single-pass type I membrane protein</topology>
    </subcellularLocation>
</comment>
<dbReference type="GO" id="GO:0005886">
    <property type="term" value="C:plasma membrane"/>
    <property type="evidence" value="ECO:0007669"/>
    <property type="project" value="UniProtKB-SubCell"/>
</dbReference>
<dbReference type="Proteomes" id="UP001374535">
    <property type="component" value="Chromosome 4"/>
</dbReference>
<dbReference type="Pfam" id="PF23598">
    <property type="entry name" value="LRR_14"/>
    <property type="match status" value="1"/>
</dbReference>
<evidence type="ECO:0000256" key="9">
    <source>
        <dbReference type="ARBA" id="ARBA00023136"/>
    </source>
</evidence>
<feature type="domain" description="Disease resistance R13L4/SHOC-2-like LRR" evidence="12">
    <location>
        <begin position="7"/>
        <end position="199"/>
    </location>
</feature>
<keyword evidence="6" id="KW-0732">Signal</keyword>
<accession>A0AAQ3S3F9</accession>
<organism evidence="13 14">
    <name type="scientific">Vigna mungo</name>
    <name type="common">Black gram</name>
    <name type="synonym">Phaseolus mungo</name>
    <dbReference type="NCBI Taxonomy" id="3915"/>
    <lineage>
        <taxon>Eukaryota</taxon>
        <taxon>Viridiplantae</taxon>
        <taxon>Streptophyta</taxon>
        <taxon>Embryophyta</taxon>
        <taxon>Tracheophyta</taxon>
        <taxon>Spermatophyta</taxon>
        <taxon>Magnoliopsida</taxon>
        <taxon>eudicotyledons</taxon>
        <taxon>Gunneridae</taxon>
        <taxon>Pentapetalae</taxon>
        <taxon>rosids</taxon>
        <taxon>fabids</taxon>
        <taxon>Fabales</taxon>
        <taxon>Fabaceae</taxon>
        <taxon>Papilionoideae</taxon>
        <taxon>50 kb inversion clade</taxon>
        <taxon>NPAAA clade</taxon>
        <taxon>indigoferoid/millettioid clade</taxon>
        <taxon>Phaseoleae</taxon>
        <taxon>Vigna</taxon>
    </lineage>
</organism>
<dbReference type="InterPro" id="IPR055414">
    <property type="entry name" value="LRR_R13L4/SHOC2-like"/>
</dbReference>
<dbReference type="Gene3D" id="3.80.10.10">
    <property type="entry name" value="Ribonuclease Inhibitor"/>
    <property type="match status" value="2"/>
</dbReference>
<dbReference type="PROSITE" id="PS51450">
    <property type="entry name" value="LRR"/>
    <property type="match status" value="2"/>
</dbReference>
<keyword evidence="4" id="KW-0433">Leucine-rich repeat</keyword>
<proteinExistence type="inferred from homology"/>
<evidence type="ECO:0000256" key="3">
    <source>
        <dbReference type="ARBA" id="ARBA00022475"/>
    </source>
</evidence>
<dbReference type="InterPro" id="IPR001611">
    <property type="entry name" value="Leu-rich_rpt"/>
</dbReference>
<keyword evidence="8" id="KW-1133">Transmembrane helix</keyword>
<evidence type="ECO:0000256" key="1">
    <source>
        <dbReference type="ARBA" id="ARBA00004251"/>
    </source>
</evidence>
<name>A0AAQ3S3F9_VIGMU</name>
<evidence type="ECO:0000256" key="11">
    <source>
        <dbReference type="ARBA" id="ARBA00023180"/>
    </source>
</evidence>
<evidence type="ECO:0000256" key="10">
    <source>
        <dbReference type="ARBA" id="ARBA00023170"/>
    </source>
</evidence>
<dbReference type="PRINTS" id="PR00019">
    <property type="entry name" value="LEURICHRPT"/>
</dbReference>